<gene>
    <name evidence="1" type="ORF">NQ314_016730</name>
</gene>
<dbReference type="GO" id="GO:0006164">
    <property type="term" value="P:purine nucleotide biosynthetic process"/>
    <property type="evidence" value="ECO:0007669"/>
    <property type="project" value="TreeGrafter"/>
</dbReference>
<reference evidence="1" key="1">
    <citation type="journal article" date="2023" name="Insect Mol. Biol.">
        <title>Genome sequencing provides insights into the evolution of gene families encoding plant cell wall-degrading enzymes in longhorned beetles.</title>
        <authorList>
            <person name="Shin N.R."/>
            <person name="Okamura Y."/>
            <person name="Kirsch R."/>
            <person name="Pauchet Y."/>
        </authorList>
    </citation>
    <scope>NUCLEOTIDE SEQUENCE</scope>
    <source>
        <strain evidence="1">RBIC_L_NR</strain>
    </source>
</reference>
<sequence>MHSTSSYEKVGRETSYKLELQQTIKSCADSEFNSLPLRTGPKYVLTFDPDKEFEFVDEDIISVAVIREEGTNGDREMAAAFVRAGFKVWDITMEDLLSGTANLDRFRGVVFPGGFSYADVLGSAKGWAASLLFNEKIKEQFTKFFNRPDTFSLGVCNGCQLMALIGWVGTPVTGHTKPDIMLEHNLSERFECRWSTIKIQKSKAVMLKNMEGSVFGVWVAHGEGRFTFKDNNIYEQLVKDNLVALRYVDDAGKPTEVYPMNPNGSIEGLAGVC</sequence>
<dbReference type="AlphaFoldDB" id="A0AAV8WVH6"/>
<dbReference type="CDD" id="cd01740">
    <property type="entry name" value="GATase1_FGAR_AT"/>
    <property type="match status" value="1"/>
</dbReference>
<evidence type="ECO:0000313" key="2">
    <source>
        <dbReference type="Proteomes" id="UP001162156"/>
    </source>
</evidence>
<proteinExistence type="predicted"/>
<name>A0AAV8WVH6_9CUCU</name>
<dbReference type="SMART" id="SM01211">
    <property type="entry name" value="GATase_5"/>
    <property type="match status" value="1"/>
</dbReference>
<protein>
    <recommendedName>
        <fullName evidence="3">Phosphoribosylformylglycinamidine synthase</fullName>
    </recommendedName>
</protein>
<accession>A0AAV8WVH6</accession>
<dbReference type="Pfam" id="PF13507">
    <property type="entry name" value="GATase_5"/>
    <property type="match status" value="1"/>
</dbReference>
<dbReference type="PANTHER" id="PTHR10099:SF1">
    <property type="entry name" value="PHOSPHORIBOSYLFORMYLGLYCINAMIDINE SYNTHASE"/>
    <property type="match status" value="1"/>
</dbReference>
<dbReference type="Gene3D" id="3.40.50.880">
    <property type="match status" value="1"/>
</dbReference>
<dbReference type="GO" id="GO:0004642">
    <property type="term" value="F:phosphoribosylformylglycinamidine synthase activity"/>
    <property type="evidence" value="ECO:0007669"/>
    <property type="project" value="TreeGrafter"/>
</dbReference>
<organism evidence="1 2">
    <name type="scientific">Rhamnusium bicolor</name>
    <dbReference type="NCBI Taxonomy" id="1586634"/>
    <lineage>
        <taxon>Eukaryota</taxon>
        <taxon>Metazoa</taxon>
        <taxon>Ecdysozoa</taxon>
        <taxon>Arthropoda</taxon>
        <taxon>Hexapoda</taxon>
        <taxon>Insecta</taxon>
        <taxon>Pterygota</taxon>
        <taxon>Neoptera</taxon>
        <taxon>Endopterygota</taxon>
        <taxon>Coleoptera</taxon>
        <taxon>Polyphaga</taxon>
        <taxon>Cucujiformia</taxon>
        <taxon>Chrysomeloidea</taxon>
        <taxon>Cerambycidae</taxon>
        <taxon>Lepturinae</taxon>
        <taxon>Rhagiini</taxon>
        <taxon>Rhamnusium</taxon>
    </lineage>
</organism>
<evidence type="ECO:0000313" key="1">
    <source>
        <dbReference type="EMBL" id="KAJ8930466.1"/>
    </source>
</evidence>
<evidence type="ECO:0008006" key="3">
    <source>
        <dbReference type="Google" id="ProtNLM"/>
    </source>
</evidence>
<dbReference type="InterPro" id="IPR029062">
    <property type="entry name" value="Class_I_gatase-like"/>
</dbReference>
<dbReference type="PROSITE" id="PS51273">
    <property type="entry name" value="GATASE_TYPE_1"/>
    <property type="match status" value="1"/>
</dbReference>
<keyword evidence="2" id="KW-1185">Reference proteome</keyword>
<dbReference type="EMBL" id="JANEYF010004660">
    <property type="protein sequence ID" value="KAJ8930466.1"/>
    <property type="molecule type" value="Genomic_DNA"/>
</dbReference>
<dbReference type="Proteomes" id="UP001162156">
    <property type="component" value="Unassembled WGS sequence"/>
</dbReference>
<dbReference type="SUPFAM" id="SSF52317">
    <property type="entry name" value="Class I glutamine amidotransferase-like"/>
    <property type="match status" value="1"/>
</dbReference>
<dbReference type="GO" id="GO:0005737">
    <property type="term" value="C:cytoplasm"/>
    <property type="evidence" value="ECO:0007669"/>
    <property type="project" value="TreeGrafter"/>
</dbReference>
<comment type="caution">
    <text evidence="1">The sequence shown here is derived from an EMBL/GenBank/DDBJ whole genome shotgun (WGS) entry which is preliminary data.</text>
</comment>
<dbReference type="PANTHER" id="PTHR10099">
    <property type="entry name" value="PHOSPHORIBOSYLFORMYLGLYCINAMIDINE SYNTHASE"/>
    <property type="match status" value="1"/>
</dbReference>